<dbReference type="OrthoDB" id="191371at2759"/>
<evidence type="ECO:0000256" key="6">
    <source>
        <dbReference type="SAM" id="MobiDB-lite"/>
    </source>
</evidence>
<evidence type="ECO:0000313" key="11">
    <source>
        <dbReference type="Proteomes" id="UP000241462"/>
    </source>
</evidence>
<evidence type="ECO:0000256" key="2">
    <source>
        <dbReference type="ARBA" id="ARBA00022801"/>
    </source>
</evidence>
<evidence type="ECO:0000313" key="10">
    <source>
        <dbReference type="EMBL" id="PSR74027.1"/>
    </source>
</evidence>
<feature type="binding site" evidence="4">
    <location>
        <position position="621"/>
    </location>
    <ligand>
        <name>Zn(2+)</name>
        <dbReference type="ChEBI" id="CHEBI:29105"/>
    </ligand>
</feature>
<gene>
    <name evidence="10" type="ORF">BD289DRAFT_448869</name>
</gene>
<feature type="active site" description="Nucleophile" evidence="3">
    <location>
        <position position="367"/>
    </location>
</feature>
<dbReference type="GO" id="GO:0046514">
    <property type="term" value="P:ceramide catabolic process"/>
    <property type="evidence" value="ECO:0007669"/>
    <property type="project" value="InterPro"/>
</dbReference>
<dbReference type="GO" id="GO:0005576">
    <property type="term" value="C:extracellular region"/>
    <property type="evidence" value="ECO:0007669"/>
    <property type="project" value="TreeGrafter"/>
</dbReference>
<dbReference type="Pfam" id="PF17048">
    <property type="entry name" value="Ceramidse_alk_C"/>
    <property type="match status" value="2"/>
</dbReference>
<feature type="compositionally biased region" description="Acidic residues" evidence="6">
    <location>
        <begin position="750"/>
        <end position="762"/>
    </location>
</feature>
<keyword evidence="2 5" id="KW-0378">Hydrolase</keyword>
<organism evidence="10 11">
    <name type="scientific">Coniella lustricola</name>
    <dbReference type="NCBI Taxonomy" id="2025994"/>
    <lineage>
        <taxon>Eukaryota</taxon>
        <taxon>Fungi</taxon>
        <taxon>Dikarya</taxon>
        <taxon>Ascomycota</taxon>
        <taxon>Pezizomycotina</taxon>
        <taxon>Sordariomycetes</taxon>
        <taxon>Sordariomycetidae</taxon>
        <taxon>Diaporthales</taxon>
        <taxon>Schizoparmaceae</taxon>
        <taxon>Coniella</taxon>
    </lineage>
</organism>
<feature type="region of interest" description="Disordered" evidence="6">
    <location>
        <begin position="742"/>
        <end position="773"/>
    </location>
</feature>
<comment type="cofactor">
    <cofactor evidence="4">
        <name>Zn(2+)</name>
        <dbReference type="ChEBI" id="CHEBI:29105"/>
    </cofactor>
    <text evidence="4">Binds 1 zinc ion per subunit.</text>
</comment>
<dbReference type="PANTHER" id="PTHR12670">
    <property type="entry name" value="CERAMIDASE"/>
    <property type="match status" value="1"/>
</dbReference>
<dbReference type="AlphaFoldDB" id="A0A2T2ZRS2"/>
<evidence type="ECO:0000256" key="4">
    <source>
        <dbReference type="PIRSR" id="PIRSR606823-2"/>
    </source>
</evidence>
<dbReference type="GO" id="GO:0046872">
    <property type="term" value="F:metal ion binding"/>
    <property type="evidence" value="ECO:0007669"/>
    <property type="project" value="UniProtKB-KW"/>
</dbReference>
<comment type="catalytic activity">
    <reaction evidence="5">
        <text>an N-acylsphing-4-enine + H2O = sphing-4-enine + a fatty acid</text>
        <dbReference type="Rhea" id="RHEA:20856"/>
        <dbReference type="ChEBI" id="CHEBI:15377"/>
        <dbReference type="ChEBI" id="CHEBI:28868"/>
        <dbReference type="ChEBI" id="CHEBI:52639"/>
        <dbReference type="ChEBI" id="CHEBI:57756"/>
        <dbReference type="EC" id="3.5.1.23"/>
    </reaction>
</comment>
<dbReference type="GO" id="GO:0016020">
    <property type="term" value="C:membrane"/>
    <property type="evidence" value="ECO:0007669"/>
    <property type="project" value="GOC"/>
</dbReference>
<dbReference type="GO" id="GO:0042759">
    <property type="term" value="P:long-chain fatty acid biosynthetic process"/>
    <property type="evidence" value="ECO:0007669"/>
    <property type="project" value="TreeGrafter"/>
</dbReference>
<keyword evidence="7" id="KW-0812">Transmembrane</keyword>
<dbReference type="Pfam" id="PF04734">
    <property type="entry name" value="Ceramidase_alk"/>
    <property type="match status" value="1"/>
</dbReference>
<dbReference type="InterPro" id="IPR038445">
    <property type="entry name" value="NCDase_C_sf"/>
</dbReference>
<proteinExistence type="inferred from homology"/>
<dbReference type="GO" id="GO:0017040">
    <property type="term" value="F:N-acylsphingosine amidohydrolase activity"/>
    <property type="evidence" value="ECO:0007669"/>
    <property type="project" value="UniProtKB-UniRule"/>
</dbReference>
<feature type="transmembrane region" description="Helical" evidence="7">
    <location>
        <begin position="53"/>
        <end position="73"/>
    </location>
</feature>
<keyword evidence="4" id="KW-0479">Metal-binding</keyword>
<feature type="binding site" evidence="4">
    <location>
        <position position="201"/>
    </location>
    <ligand>
        <name>Zn(2+)</name>
        <dbReference type="ChEBI" id="CHEBI:29105"/>
    </ligand>
</feature>
<evidence type="ECO:0000259" key="9">
    <source>
        <dbReference type="Pfam" id="PF17048"/>
    </source>
</evidence>
<dbReference type="EMBL" id="KZ678924">
    <property type="protein sequence ID" value="PSR74027.1"/>
    <property type="molecule type" value="Genomic_DNA"/>
</dbReference>
<dbReference type="Proteomes" id="UP000241462">
    <property type="component" value="Unassembled WGS sequence"/>
</dbReference>
<keyword evidence="4" id="KW-0862">Zinc</keyword>
<feature type="domain" description="Neutral/alkaline non-lysosomal ceramidase N-terminal" evidence="8">
    <location>
        <begin position="106"/>
        <end position="650"/>
    </location>
</feature>
<keyword evidence="7" id="KW-0472">Membrane</keyword>
<dbReference type="GO" id="GO:0046512">
    <property type="term" value="P:sphingosine biosynthetic process"/>
    <property type="evidence" value="ECO:0007669"/>
    <property type="project" value="TreeGrafter"/>
</dbReference>
<name>A0A2T2ZRS2_9PEZI</name>
<keyword evidence="11" id="KW-1185">Reference proteome</keyword>
<evidence type="ECO:0000256" key="3">
    <source>
        <dbReference type="PIRSR" id="PIRSR606823-1"/>
    </source>
</evidence>
<evidence type="ECO:0000256" key="1">
    <source>
        <dbReference type="ARBA" id="ARBA00009835"/>
    </source>
</evidence>
<feature type="domain" description="Neutral/alkaline non-lysosomal ceramidase C-terminal" evidence="9">
    <location>
        <begin position="770"/>
        <end position="852"/>
    </location>
</feature>
<dbReference type="STRING" id="2025994.A0A2T2ZRS2"/>
<feature type="compositionally biased region" description="Basic and acidic residues" evidence="6">
    <location>
        <begin position="15"/>
        <end position="34"/>
    </location>
</feature>
<dbReference type="PANTHER" id="PTHR12670:SF1">
    <property type="entry name" value="NEUTRAL CERAMIDASE"/>
    <property type="match status" value="1"/>
</dbReference>
<feature type="region of interest" description="Disordered" evidence="6">
    <location>
        <begin position="1"/>
        <end position="44"/>
    </location>
</feature>
<evidence type="ECO:0000256" key="7">
    <source>
        <dbReference type="SAM" id="Phobius"/>
    </source>
</evidence>
<reference evidence="10 11" key="1">
    <citation type="journal article" date="2018" name="Mycol. Prog.">
        <title>Coniella lustricola, a new species from submerged detritus.</title>
        <authorList>
            <person name="Raudabaugh D.B."/>
            <person name="Iturriaga T."/>
            <person name="Carver A."/>
            <person name="Mondo S."/>
            <person name="Pangilinan J."/>
            <person name="Lipzen A."/>
            <person name="He G."/>
            <person name="Amirebrahimi M."/>
            <person name="Grigoriev I.V."/>
            <person name="Miller A.N."/>
        </authorList>
    </citation>
    <scope>NUCLEOTIDE SEQUENCE [LARGE SCALE GENOMIC DNA]</scope>
    <source>
        <strain evidence="10 11">B22-T-1</strain>
    </source>
</reference>
<keyword evidence="5" id="KW-0746">Sphingolipid metabolism</keyword>
<keyword evidence="7" id="KW-1133">Transmembrane helix</keyword>
<feature type="binding site" evidence="4">
    <location>
        <position position="566"/>
    </location>
    <ligand>
        <name>Zn(2+)</name>
        <dbReference type="ChEBI" id="CHEBI:29105"/>
    </ligand>
</feature>
<dbReference type="InterPro" id="IPR031329">
    <property type="entry name" value="NEUT/ALK_ceramidase_N"/>
</dbReference>
<dbReference type="EC" id="3.5.1.23" evidence="5"/>
<keyword evidence="5" id="KW-0443">Lipid metabolism</keyword>
<dbReference type="Gene3D" id="2.60.40.2300">
    <property type="entry name" value="Neutral/alkaline non-lysosomal ceramidase, C-terminal domain"/>
    <property type="match status" value="1"/>
</dbReference>
<feature type="binding site" evidence="4">
    <location>
        <position position="317"/>
    </location>
    <ligand>
        <name>Zn(2+)</name>
        <dbReference type="ChEBI" id="CHEBI:29105"/>
    </ligand>
</feature>
<evidence type="ECO:0000259" key="8">
    <source>
        <dbReference type="Pfam" id="PF04734"/>
    </source>
</evidence>
<accession>A0A2T2ZRS2</accession>
<protein>
    <recommendedName>
        <fullName evidence="5">Neutral ceramidase</fullName>
        <ecNumber evidence="5">3.5.1.23</ecNumber>
    </recommendedName>
</protein>
<comment type="similarity">
    <text evidence="1 5">Belongs to the neutral ceramidase family.</text>
</comment>
<dbReference type="InterPro" id="IPR006823">
    <property type="entry name" value="Ceramidase_alk"/>
</dbReference>
<dbReference type="InParanoid" id="A0A2T2ZRS2"/>
<dbReference type="InterPro" id="IPR031331">
    <property type="entry name" value="NEUT/ALK_ceramidase_C"/>
</dbReference>
<sequence>MDKHGAAGPNRGRYRPVEADDSQQRRQHSTRRENGTGSAASSPTAATAAVTPWLALLLVLLPVALYCSSLASLSAHARLQLPWFEAGDGRDHSPEPLLVPHGGDRYLLGVGKADITGPVVEVNLMGYADPSQVGSGLRQRLYSRAFIVGDVARPADRFVYLVLDTQSGDTAVRYGILAGLADLGPEYAVYGQHNVAVTGTHSHSGPGGWLNYLLPQITSKGFHHQGYRAIVDGALLSIVRAHESLQPGYLSVGAAKVHGANINRSLFAYLANPETERARYNLTTDDDGSVDKDLSLVKFQRASDGKNIGVLTWFPTHGTSMLGNNTIVTGDNKGVAAYLFEQSVRGDATAADAFVAGFSQANVGDTSPNVLGAWCEDGSGQMCSLENSTCPGDAKVGKCHARGPLFRADDKGASSCFEIGRRQFAAARAVYDQSTPVAPVPIRGSWVKSFHTFHDMANFTFQLPNGSIASTCPAALGYAFAAGTSDGPGVFDFTQHDGDASNTSPVWKVVSKFLKDPSDEQRACQGSKPILLDVGEVHKPYDWTPNIVDVQAFRVGQLVIVVSPGEATTMAGRRWKDAVQSESAALFQHDDDDDNDAAVARTPRPAPIVVLGGPANSYTHYIATEQEYGIQRYEGASTLYGPHTLAAYINVTLDLLPFLDASVRRPPPPSGVLPPDNVNRSLSFITGVVRDGTPLGKDFGEVKQDVDAVYSLGDRVSATFVGANPRNNLHLEGTYAAVERLVLGRPQEKNEDEAGDEDEDREQDSGGGGDQVWQTVRDDADWSLLFEWKRTSDLLGTSEVKITWETDREVSFAGGPRDHVPSGVYRLRYFGDSKSLGGTITPFEGTSAAFTLV</sequence>
<feature type="domain" description="Neutral/alkaline non-lysosomal ceramidase C-terminal" evidence="9">
    <location>
        <begin position="655"/>
        <end position="742"/>
    </location>
</feature>
<evidence type="ECO:0000256" key="5">
    <source>
        <dbReference type="RuleBase" id="RU366019"/>
    </source>
</evidence>